<keyword evidence="1" id="KW-0812">Transmembrane</keyword>
<keyword evidence="1" id="KW-0472">Membrane</keyword>
<dbReference type="PROSITE" id="PS00195">
    <property type="entry name" value="GLUTAREDOXIN_1"/>
    <property type="match status" value="1"/>
</dbReference>
<dbReference type="Pfam" id="PF00462">
    <property type="entry name" value="Glutaredoxin"/>
    <property type="match status" value="1"/>
</dbReference>
<dbReference type="InterPro" id="IPR011767">
    <property type="entry name" value="GLR_AS"/>
</dbReference>
<evidence type="ECO:0000313" key="4">
    <source>
        <dbReference type="Proteomes" id="UP000183454"/>
    </source>
</evidence>
<keyword evidence="1" id="KW-1133">Transmembrane helix</keyword>
<feature type="transmembrane region" description="Helical" evidence="1">
    <location>
        <begin position="331"/>
        <end position="351"/>
    </location>
</feature>
<evidence type="ECO:0000313" key="3">
    <source>
        <dbReference type="EMBL" id="SDX00261.1"/>
    </source>
</evidence>
<proteinExistence type="predicted"/>
<feature type="transmembrane region" description="Helical" evidence="1">
    <location>
        <begin position="221"/>
        <end position="245"/>
    </location>
</feature>
<organism evidence="3 4">
    <name type="scientific">Nitrosomonas communis</name>
    <dbReference type="NCBI Taxonomy" id="44574"/>
    <lineage>
        <taxon>Bacteria</taxon>
        <taxon>Pseudomonadati</taxon>
        <taxon>Pseudomonadota</taxon>
        <taxon>Betaproteobacteria</taxon>
        <taxon>Nitrosomonadales</taxon>
        <taxon>Nitrosomonadaceae</taxon>
        <taxon>Nitrosomonas</taxon>
    </lineage>
</organism>
<feature type="transmembrane region" description="Helical" evidence="1">
    <location>
        <begin position="363"/>
        <end position="385"/>
    </location>
</feature>
<protein>
    <submittedName>
        <fullName evidence="3">Glutaredoxin</fullName>
    </submittedName>
</protein>
<evidence type="ECO:0000256" key="1">
    <source>
        <dbReference type="SAM" id="Phobius"/>
    </source>
</evidence>
<sequence>MILLDSKYFSITFVIGCLLTFLLISPLSNAAEEIQQTFIKENELEVFVRDDCPHCAKAKKFLLRFGSERPWLRIVYHSVDHDVSARDDLMKYSQKAGVWPPGVPAFYFKGQLLVGFDNADHIGILLESLVDQTTTDKEAKSNQIETALFGTISVSQLGLPLFTLIVGLLDGLNPCAMWVLLFLLSMLVHLQDRKRMALIAGIFVLASGIVYYAFMAAWLNVFLLIGLSAVVRWILGGMALIVGGLNIKDFIFWKWGFSLSIPDSAKPVLYARMRAILATDRMLSVLIAVAVLAVMVNFIELLCTAGFPAIYTAILTQQDLHPITYHAYLGLYILGYLTDDALMVGASVIALSSHKLTMQTGRLLKLVSGLLMLGLGGILILRPAWLV</sequence>
<feature type="transmembrane region" description="Helical" evidence="1">
    <location>
        <begin position="282"/>
        <end position="311"/>
    </location>
</feature>
<feature type="transmembrane region" description="Helical" evidence="1">
    <location>
        <begin position="161"/>
        <end position="184"/>
    </location>
</feature>
<gene>
    <name evidence="3" type="ORF">SAMN05421882_10472</name>
</gene>
<dbReference type="PROSITE" id="PS51354">
    <property type="entry name" value="GLUTAREDOXIN_2"/>
    <property type="match status" value="1"/>
</dbReference>
<dbReference type="Proteomes" id="UP000183454">
    <property type="component" value="Unassembled WGS sequence"/>
</dbReference>
<feature type="transmembrane region" description="Helical" evidence="1">
    <location>
        <begin position="196"/>
        <end position="215"/>
    </location>
</feature>
<dbReference type="RefSeq" id="WP_244505846.1">
    <property type="nucleotide sequence ID" value="NZ_FNNH01000047.1"/>
</dbReference>
<accession>A0A1H2Y5E4</accession>
<dbReference type="InterPro" id="IPR036249">
    <property type="entry name" value="Thioredoxin-like_sf"/>
</dbReference>
<dbReference type="InterPro" id="IPR002109">
    <property type="entry name" value="Glutaredoxin"/>
</dbReference>
<name>A0A1H2Y5E4_9PROT</name>
<dbReference type="EMBL" id="FNNH01000047">
    <property type="protein sequence ID" value="SDX00261.1"/>
    <property type="molecule type" value="Genomic_DNA"/>
</dbReference>
<feature type="domain" description="Glutaredoxin" evidence="2">
    <location>
        <begin position="45"/>
        <end position="112"/>
    </location>
</feature>
<dbReference type="SUPFAM" id="SSF52833">
    <property type="entry name" value="Thioredoxin-like"/>
    <property type="match status" value="1"/>
</dbReference>
<reference evidence="3 4" key="1">
    <citation type="submission" date="2016-10" db="EMBL/GenBank/DDBJ databases">
        <authorList>
            <person name="de Groot N.N."/>
        </authorList>
    </citation>
    <scope>NUCLEOTIDE SEQUENCE [LARGE SCALE GENOMIC DNA]</scope>
    <source>
        <strain evidence="3 4">Nm110</strain>
    </source>
</reference>
<dbReference type="AlphaFoldDB" id="A0A1H2Y5E4"/>
<dbReference type="Gene3D" id="3.40.30.10">
    <property type="entry name" value="Glutaredoxin"/>
    <property type="match status" value="1"/>
</dbReference>
<evidence type="ECO:0000259" key="2">
    <source>
        <dbReference type="Pfam" id="PF00462"/>
    </source>
</evidence>